<name>A0A840MQQ2_9PROT</name>
<dbReference type="Proteomes" id="UP000575898">
    <property type="component" value="Unassembled WGS sequence"/>
</dbReference>
<evidence type="ECO:0000256" key="2">
    <source>
        <dbReference type="ARBA" id="ARBA00022692"/>
    </source>
</evidence>
<keyword evidence="7" id="KW-1185">Reference proteome</keyword>
<comment type="subcellular location">
    <subcellularLocation>
        <location evidence="1">Membrane</location>
        <topology evidence="1">Multi-pass membrane protein</topology>
    </subcellularLocation>
</comment>
<accession>A0A840MQQ2</accession>
<sequence length="668" mass="75444">MELILQQLAAHPSTTDIGPLEALVASIRPQRANDGEIAVNNLRALILLLQLRPAYRDALRLYLLACLASRKQLHLYADVGILPNAGFFSELRNKLAAKLLPPAVNPDYLRDMFGEIFNQRDDHVWVSAVPDDVWQTLFDTLRGDRIEGHQRRFIIGEMLDAAQVLSYRISSMGLEPELVRNHPDIERFESPFLKQNVEIVDYINRHRNWLIDQGQPREDHRHALVLLDQCELVMAKIRKQAAVSGASVSLTYLLVRLQQSLQRLRTLLQLIEPGDLAQKQALALALFKELLWADNRKLNIRDFFRDNVELVARQVTEHASRTGEHYVTHGRRDYWFMLRSAAGAGFIVGFMALIKILATKLHAPPLIEAFLFSMNYALGFMLVHRLHFTIATKQPAMTAAHIAAAIQDGNGKTALDNLTELVVRVARSQFVAIIGNVFLAIPTAYAIGWLWYWGTGSHLVDPPKVQRLLHDINPVQSLALFHAAIAGVCLFLAGLISGYYDNKVVYDQIPERLQQRPLLQRLLGNERLGRFANYIRNNLGGLSGNFYFGFMLGTIGTIGALVGLPIDIRHITFSAANFAYSLVGLENQMPWQTVLWSIAGIWLIGMTNLTVSFSLALWVALRSRRIRFDMARPLGRAVLKRLLTRPGEFFFPPRVEKTDDNLARGESH</sequence>
<dbReference type="AlphaFoldDB" id="A0A840MQQ2"/>
<feature type="transmembrane region" description="Helical" evidence="5">
    <location>
        <begin position="594"/>
        <end position="621"/>
    </location>
</feature>
<comment type="caution">
    <text evidence="6">The sequence shown here is derived from an EMBL/GenBank/DDBJ whole genome shotgun (WGS) entry which is preliminary data.</text>
</comment>
<evidence type="ECO:0000256" key="4">
    <source>
        <dbReference type="ARBA" id="ARBA00023136"/>
    </source>
</evidence>
<dbReference type="PIRSF" id="PIRSF015380">
    <property type="entry name" value="Site-sp_rcmb"/>
    <property type="match status" value="1"/>
</dbReference>
<evidence type="ECO:0000256" key="1">
    <source>
        <dbReference type="ARBA" id="ARBA00004141"/>
    </source>
</evidence>
<keyword evidence="2 5" id="KW-0812">Transmembrane</keyword>
<evidence type="ECO:0000313" key="7">
    <source>
        <dbReference type="Proteomes" id="UP000575898"/>
    </source>
</evidence>
<dbReference type="InterPro" id="IPR023271">
    <property type="entry name" value="Aquaporin-like"/>
</dbReference>
<dbReference type="Pfam" id="PF10136">
    <property type="entry name" value="SpecificRecomb"/>
    <property type="match status" value="1"/>
</dbReference>
<evidence type="ECO:0000313" key="6">
    <source>
        <dbReference type="EMBL" id="MBB5019409.1"/>
    </source>
</evidence>
<proteinExistence type="predicted"/>
<keyword evidence="4 5" id="KW-0472">Membrane</keyword>
<feature type="transmembrane region" description="Helical" evidence="5">
    <location>
        <begin position="430"/>
        <end position="452"/>
    </location>
</feature>
<feature type="transmembrane region" description="Helical" evidence="5">
    <location>
        <begin position="363"/>
        <end position="383"/>
    </location>
</feature>
<dbReference type="RefSeq" id="WP_184040217.1">
    <property type="nucleotide sequence ID" value="NZ_JACHHY010000016.1"/>
</dbReference>
<dbReference type="GO" id="GO:0016020">
    <property type="term" value="C:membrane"/>
    <property type="evidence" value="ECO:0007669"/>
    <property type="project" value="UniProtKB-SubCell"/>
</dbReference>
<gene>
    <name evidence="6" type="ORF">HNQ59_002710</name>
</gene>
<evidence type="ECO:0000256" key="5">
    <source>
        <dbReference type="SAM" id="Phobius"/>
    </source>
</evidence>
<evidence type="ECO:0000256" key="3">
    <source>
        <dbReference type="ARBA" id="ARBA00022989"/>
    </source>
</evidence>
<dbReference type="Gene3D" id="1.20.1080.10">
    <property type="entry name" value="Glycerol uptake facilitator protein"/>
    <property type="match status" value="1"/>
</dbReference>
<feature type="transmembrane region" description="Helical" evidence="5">
    <location>
        <begin position="336"/>
        <end position="357"/>
    </location>
</feature>
<protein>
    <submittedName>
        <fullName evidence="6">Site-specific recombinase</fullName>
    </submittedName>
</protein>
<feature type="transmembrane region" description="Helical" evidence="5">
    <location>
        <begin position="546"/>
        <end position="566"/>
    </location>
</feature>
<dbReference type="InterPro" id="IPR011385">
    <property type="entry name" value="Site-sp_rcmbase"/>
</dbReference>
<feature type="transmembrane region" description="Helical" evidence="5">
    <location>
        <begin position="479"/>
        <end position="500"/>
    </location>
</feature>
<organism evidence="6 7">
    <name type="scientific">Chitinivorax tropicus</name>
    <dbReference type="NCBI Taxonomy" id="714531"/>
    <lineage>
        <taxon>Bacteria</taxon>
        <taxon>Pseudomonadati</taxon>
        <taxon>Pseudomonadota</taxon>
        <taxon>Betaproteobacteria</taxon>
        <taxon>Chitinivorax</taxon>
    </lineage>
</organism>
<keyword evidence="3 5" id="KW-1133">Transmembrane helix</keyword>
<dbReference type="EMBL" id="JACHHY010000016">
    <property type="protein sequence ID" value="MBB5019409.1"/>
    <property type="molecule type" value="Genomic_DNA"/>
</dbReference>
<reference evidence="6 7" key="1">
    <citation type="submission" date="2020-08" db="EMBL/GenBank/DDBJ databases">
        <title>Genomic Encyclopedia of Type Strains, Phase IV (KMG-IV): sequencing the most valuable type-strain genomes for metagenomic binning, comparative biology and taxonomic classification.</title>
        <authorList>
            <person name="Goeker M."/>
        </authorList>
    </citation>
    <scope>NUCLEOTIDE SEQUENCE [LARGE SCALE GENOMIC DNA]</scope>
    <source>
        <strain evidence="6 7">DSM 27165</strain>
    </source>
</reference>